<dbReference type="AlphaFoldDB" id="A0A553UZF0"/>
<sequence>MICVLDIESVPDVALIQEHYPQMCMGATNDLEICQKAFEWQKEQSGTAFLPLYLHKVISIGSVIADDYGHFKKVGNFGKQLAEKSEKGLIADFLAFFNKHQPKLVTFNGRHFDLPLLMLKALAYNLDAHAFYEQDNPERNKSKWENYRQRYSEKFHTDLLDSLLQFDSTRGLSLKGVCALCGLPGKYDVSGDQVHVLYHAGQLEQIDSYCQSDVLNTYWLYLKYELNKGHLLKEDYLNILVHLKENLPSEQPYTSFFTQALLTEIDKELQA</sequence>
<dbReference type="InterPro" id="IPR036397">
    <property type="entry name" value="RNaseH_sf"/>
</dbReference>
<name>A0A553UZF0_9HELI</name>
<reference evidence="3" key="2">
    <citation type="submission" date="2019-07" db="EMBL/GenBank/DDBJ databases">
        <title>Helicobacter labacensis sp. nov., Helicobacter mehlei sp. nov. and Helicobacter vulpis sp. nov., isolated from gastric mucosa of red fox (Vulpis vulpis).</title>
        <authorList>
            <person name="Papic B."/>
        </authorList>
    </citation>
    <scope>NUCLEOTIDE SEQUENCE [LARGE SCALE GENOMIC DNA]</scope>
    <source>
        <strain evidence="3">L8b</strain>
    </source>
</reference>
<keyword evidence="3" id="KW-1185">Reference proteome</keyword>
<evidence type="ECO:0000259" key="1">
    <source>
        <dbReference type="Pfam" id="PF10108"/>
    </source>
</evidence>
<evidence type="ECO:0000313" key="3">
    <source>
        <dbReference type="Proteomes" id="UP000319322"/>
    </source>
</evidence>
<dbReference type="InterPro" id="IPR012337">
    <property type="entry name" value="RNaseH-like_sf"/>
</dbReference>
<feature type="domain" description="Predicted 3'-5' exonuclease PolB-like" evidence="1">
    <location>
        <begin position="48"/>
        <end position="259"/>
    </location>
</feature>
<keyword evidence="2" id="KW-0378">Hydrolase</keyword>
<reference evidence="2 3" key="1">
    <citation type="submission" date="2019-07" db="EMBL/GenBank/DDBJ databases">
        <title>Helicobacter labacensis sp. nov., Helicobacter mehlei sp. nov. and Helicobacter vulpis sp. nov., isolated from gastric mucosa of red fox (Vulpis vulpis).</title>
        <authorList>
            <person name="Kusar D."/>
            <person name="Gruntar I."/>
            <person name="Pate M."/>
            <person name="Zajc U."/>
            <person name="Ocepek M."/>
        </authorList>
    </citation>
    <scope>NUCLEOTIDE SEQUENCE [LARGE SCALE GENOMIC DNA]</scope>
    <source>
        <strain evidence="2 3">L8b</strain>
    </source>
</reference>
<dbReference type="SUPFAM" id="SSF53098">
    <property type="entry name" value="Ribonuclease H-like"/>
    <property type="match status" value="1"/>
</dbReference>
<accession>A0A553UZF0</accession>
<keyword evidence="2" id="KW-0269">Exonuclease</keyword>
<organism evidence="2 3">
    <name type="scientific">Helicobacter mehlei</name>
    <dbReference type="NCBI Taxonomy" id="2316080"/>
    <lineage>
        <taxon>Bacteria</taxon>
        <taxon>Pseudomonadati</taxon>
        <taxon>Campylobacterota</taxon>
        <taxon>Epsilonproteobacteria</taxon>
        <taxon>Campylobacterales</taxon>
        <taxon>Helicobacteraceae</taxon>
        <taxon>Helicobacter</taxon>
    </lineage>
</organism>
<dbReference type="Pfam" id="PF10108">
    <property type="entry name" value="DNA_pol_B_exo2"/>
    <property type="match status" value="1"/>
</dbReference>
<dbReference type="Gene3D" id="3.30.420.10">
    <property type="entry name" value="Ribonuclease H-like superfamily/Ribonuclease H"/>
    <property type="match status" value="1"/>
</dbReference>
<dbReference type="EMBL" id="VKGC01000006">
    <property type="protein sequence ID" value="TSA85560.1"/>
    <property type="molecule type" value="Genomic_DNA"/>
</dbReference>
<evidence type="ECO:0000313" key="2">
    <source>
        <dbReference type="EMBL" id="TSA85560.1"/>
    </source>
</evidence>
<gene>
    <name evidence="2" type="ORF">FNE76_03555</name>
</gene>
<comment type="caution">
    <text evidence="2">The sequence shown here is derived from an EMBL/GenBank/DDBJ whole genome shotgun (WGS) entry which is preliminary data.</text>
</comment>
<dbReference type="OrthoDB" id="13288at2"/>
<reference evidence="2 3" key="3">
    <citation type="submission" date="2019-07" db="EMBL/GenBank/DDBJ databases">
        <authorList>
            <person name="Papic B."/>
        </authorList>
    </citation>
    <scope>NUCLEOTIDE SEQUENCE [LARGE SCALE GENOMIC DNA]</scope>
    <source>
        <strain evidence="2 3">L8b</strain>
    </source>
</reference>
<dbReference type="GO" id="GO:0003676">
    <property type="term" value="F:nucleic acid binding"/>
    <property type="evidence" value="ECO:0007669"/>
    <property type="project" value="InterPro"/>
</dbReference>
<dbReference type="Proteomes" id="UP000319322">
    <property type="component" value="Unassembled WGS sequence"/>
</dbReference>
<dbReference type="InterPro" id="IPR019288">
    <property type="entry name" value="3'-5'_exonuclease_PolB-like"/>
</dbReference>
<proteinExistence type="predicted"/>
<protein>
    <submittedName>
        <fullName evidence="2">3'-5' exonuclease</fullName>
    </submittedName>
</protein>
<dbReference type="RefSeq" id="WP_120947583.1">
    <property type="nucleotide sequence ID" value="NZ_QXQP01000005.1"/>
</dbReference>
<dbReference type="GO" id="GO:0004527">
    <property type="term" value="F:exonuclease activity"/>
    <property type="evidence" value="ECO:0007669"/>
    <property type="project" value="UniProtKB-KW"/>
</dbReference>
<keyword evidence="2" id="KW-0540">Nuclease</keyword>
<dbReference type="CDD" id="cd05782">
    <property type="entry name" value="DNA_polB_like1_exo"/>
    <property type="match status" value="1"/>
</dbReference>